<dbReference type="RefSeq" id="WP_046363064.1">
    <property type="nucleotide sequence ID" value="NZ_LAUZ02000035.1"/>
</dbReference>
<gene>
    <name evidence="1" type="ORF">WN67_10990</name>
</gene>
<dbReference type="PATRIC" id="fig|1807.13.peg.3239"/>
<proteinExistence type="predicted"/>
<comment type="caution">
    <text evidence="1">The sequence shown here is derived from an EMBL/GenBank/DDBJ whole genome shotgun (WGS) entry which is preliminary data.</text>
</comment>
<dbReference type="AlphaFoldDB" id="A0A0M2K4S9"/>
<sequence length="227" mass="24700">MTTNNNRALEEVSNMTLDEISDLANEAREALNHIRKSRDEQPARLAKARADADEARGWAIIEEPWESQVTAIPAYNSDGERTGTALTVPNIAAKELFAARLAFDMLDAGDDCDQLEEVKTRYFTMLGGDTGSLFLVCMAALDTIASLVVPQLLEEIEQRGSNWTERVRLCEARAKAWQGRADKLNGLQDQAAEAGINPVDAYDIGAAAIDGLAMDPVDLDSEGDDEG</sequence>
<evidence type="ECO:0000313" key="1">
    <source>
        <dbReference type="EMBL" id="KKF01933.1"/>
    </source>
</evidence>
<reference evidence="1 2" key="1">
    <citation type="journal article" date="2015" name="Genome Announc.">
        <title>Draft Genome Sequence of Mycobacterium obuense Strain UC1, Isolated from Patient Sputum.</title>
        <authorList>
            <person name="Greninger A.L."/>
            <person name="Cunningham G."/>
            <person name="Hsu E.D."/>
            <person name="Yu J.M."/>
            <person name="Chiu C.Y."/>
            <person name="Miller S."/>
        </authorList>
    </citation>
    <scope>NUCLEOTIDE SEQUENCE [LARGE SCALE GENOMIC DNA]</scope>
    <source>
        <strain evidence="1 2">UC1</strain>
    </source>
</reference>
<protein>
    <submittedName>
        <fullName evidence="1">Uncharacterized protein</fullName>
    </submittedName>
</protein>
<accession>A0A0M2K4S9</accession>
<keyword evidence="2" id="KW-1185">Reference proteome</keyword>
<name>A0A0M2K4S9_9MYCO</name>
<evidence type="ECO:0000313" key="2">
    <source>
        <dbReference type="Proteomes" id="UP000034150"/>
    </source>
</evidence>
<organism evidence="1 2">
    <name type="scientific">Mycolicibacterium obuense</name>
    <dbReference type="NCBI Taxonomy" id="1807"/>
    <lineage>
        <taxon>Bacteria</taxon>
        <taxon>Bacillati</taxon>
        <taxon>Actinomycetota</taxon>
        <taxon>Actinomycetes</taxon>
        <taxon>Mycobacteriales</taxon>
        <taxon>Mycobacteriaceae</taxon>
        <taxon>Mycolicibacterium</taxon>
    </lineage>
</organism>
<dbReference type="EMBL" id="LAUZ02000035">
    <property type="protein sequence ID" value="KKF01933.1"/>
    <property type="molecule type" value="Genomic_DNA"/>
</dbReference>
<dbReference type="Proteomes" id="UP000034150">
    <property type="component" value="Unassembled WGS sequence"/>
</dbReference>